<feature type="non-terminal residue" evidence="1">
    <location>
        <position position="1"/>
    </location>
</feature>
<name>A0A1E1WMY2_PECGO</name>
<dbReference type="EMBL" id="GDQN01002833">
    <property type="protein sequence ID" value="JAT88221.1"/>
    <property type="molecule type" value="Transcribed_RNA"/>
</dbReference>
<dbReference type="InterPro" id="IPR036691">
    <property type="entry name" value="Endo/exonu/phosph_ase_sf"/>
</dbReference>
<dbReference type="PANTHER" id="PTHR33395:SF22">
    <property type="entry name" value="REVERSE TRANSCRIPTASE DOMAIN-CONTAINING PROTEIN"/>
    <property type="match status" value="1"/>
</dbReference>
<dbReference type="AlphaFoldDB" id="A0A1E1WMY2"/>
<reference evidence="1" key="1">
    <citation type="submission" date="2015-09" db="EMBL/GenBank/DDBJ databases">
        <title>De novo assembly of Pectinophora gossypiella (Pink Bollworm) gut transcriptome.</title>
        <authorList>
            <person name="Tassone E.E."/>
        </authorList>
    </citation>
    <scope>NUCLEOTIDE SEQUENCE</scope>
</reference>
<dbReference type="OrthoDB" id="8069600at2759"/>
<accession>A0A1E1WMY2</accession>
<feature type="non-terminal residue" evidence="1">
    <location>
        <position position="399"/>
    </location>
</feature>
<protein>
    <recommendedName>
        <fullName evidence="2">Endonuclease/exonuclease/phosphatase domain-containing protein</fullName>
    </recommendedName>
</protein>
<dbReference type="GO" id="GO:0031012">
    <property type="term" value="C:extracellular matrix"/>
    <property type="evidence" value="ECO:0007669"/>
    <property type="project" value="TreeGrafter"/>
</dbReference>
<gene>
    <name evidence="1" type="ORF">g.15101</name>
</gene>
<proteinExistence type="predicted"/>
<dbReference type="SUPFAM" id="SSF56219">
    <property type="entry name" value="DNase I-like"/>
    <property type="match status" value="1"/>
</dbReference>
<sequence>VCVRRELCAFPVNIPSSCLPTEVLWITIPSNCLRNTHNFHIIATYVRGEDAPQQTDICNLLNLLQTKLPDSTSPTYNSDNYLYLGDFNLPYVEWDEGCPTIYSRNSSAATREHVTKLLHLLTLNGFSQHNYNKNHCGNVLDLVFSTFNLELSICQYPLIIKDEAHPPLNIDASEIIVPPFVTENIDRCVFRRGNYDNINKHLSEINWEKEFLTRNTEEAVNFLYANLYNCINLYVPLHKTHKGGRIYPVWYSKSLIKIIHEKDKYHKLWKKFGNNRDYNEFAVLRDRFHRVHKACYSKYLFNSQQSIIENPKTFWTFAKSRRGGSGCPNELTLNNTSLRGGSQIADGNNTFFHSIFSFPASEYPSVILPDPQNTSNDSISCPHIVEETVLIMLKKLDIK</sequence>
<dbReference type="GO" id="GO:0061343">
    <property type="term" value="P:cell adhesion involved in heart morphogenesis"/>
    <property type="evidence" value="ECO:0007669"/>
    <property type="project" value="TreeGrafter"/>
</dbReference>
<dbReference type="GO" id="GO:0007508">
    <property type="term" value="P:larval heart development"/>
    <property type="evidence" value="ECO:0007669"/>
    <property type="project" value="TreeGrafter"/>
</dbReference>
<dbReference type="Gene3D" id="3.60.10.10">
    <property type="entry name" value="Endonuclease/exonuclease/phosphatase"/>
    <property type="match status" value="1"/>
</dbReference>
<organism evidence="1">
    <name type="scientific">Pectinophora gossypiella</name>
    <name type="common">Cotton pink bollworm</name>
    <name type="synonym">Depressaria gossypiella</name>
    <dbReference type="NCBI Taxonomy" id="13191"/>
    <lineage>
        <taxon>Eukaryota</taxon>
        <taxon>Metazoa</taxon>
        <taxon>Ecdysozoa</taxon>
        <taxon>Arthropoda</taxon>
        <taxon>Hexapoda</taxon>
        <taxon>Insecta</taxon>
        <taxon>Pterygota</taxon>
        <taxon>Neoptera</taxon>
        <taxon>Endopterygota</taxon>
        <taxon>Lepidoptera</taxon>
        <taxon>Glossata</taxon>
        <taxon>Ditrysia</taxon>
        <taxon>Gelechioidea</taxon>
        <taxon>Gelechiidae</taxon>
        <taxon>Apatetrinae</taxon>
        <taxon>Pectinophora</taxon>
    </lineage>
</organism>
<dbReference type="PANTHER" id="PTHR33395">
    <property type="entry name" value="TRANSCRIPTASE, PUTATIVE-RELATED-RELATED"/>
    <property type="match status" value="1"/>
</dbReference>
<evidence type="ECO:0000313" key="1">
    <source>
        <dbReference type="EMBL" id="JAT88221.1"/>
    </source>
</evidence>
<evidence type="ECO:0008006" key="2">
    <source>
        <dbReference type="Google" id="ProtNLM"/>
    </source>
</evidence>